<comment type="similarity">
    <text evidence="1">Belongs to the DprA/Smf family.</text>
</comment>
<feature type="domain" description="Smf/DprA SLOG" evidence="3">
    <location>
        <begin position="303"/>
        <end position="514"/>
    </location>
</feature>
<organism evidence="4 5">
    <name type="scientific">Catenulispora acidiphila (strain DSM 44928 / JCM 14897 / NBRC 102108 / NRRL B-24433 / ID139908)</name>
    <dbReference type="NCBI Taxonomy" id="479433"/>
    <lineage>
        <taxon>Bacteria</taxon>
        <taxon>Bacillati</taxon>
        <taxon>Actinomycetota</taxon>
        <taxon>Actinomycetes</taxon>
        <taxon>Catenulisporales</taxon>
        <taxon>Catenulisporaceae</taxon>
        <taxon>Catenulispora</taxon>
    </lineage>
</organism>
<feature type="compositionally biased region" description="Low complexity" evidence="2">
    <location>
        <begin position="8"/>
        <end position="21"/>
    </location>
</feature>
<protein>
    <submittedName>
        <fullName evidence="4">DNA protecting protein DprA</fullName>
    </submittedName>
</protein>
<dbReference type="KEGG" id="cai:Caci_1524"/>
<dbReference type="PANTHER" id="PTHR43022:SF1">
    <property type="entry name" value="PROTEIN SMF"/>
    <property type="match status" value="1"/>
</dbReference>
<dbReference type="STRING" id="479433.Caci_1524"/>
<dbReference type="GO" id="GO:0009294">
    <property type="term" value="P:DNA-mediated transformation"/>
    <property type="evidence" value="ECO:0007669"/>
    <property type="project" value="InterPro"/>
</dbReference>
<dbReference type="NCBIfam" id="TIGR00732">
    <property type="entry name" value="dprA"/>
    <property type="match status" value="1"/>
</dbReference>
<dbReference type="PRINTS" id="PR01217">
    <property type="entry name" value="PRICHEXTENSN"/>
</dbReference>
<proteinExistence type="inferred from homology"/>
<evidence type="ECO:0000256" key="1">
    <source>
        <dbReference type="ARBA" id="ARBA00006525"/>
    </source>
</evidence>
<accession>C7QA47</accession>
<feature type="region of interest" description="Disordered" evidence="2">
    <location>
        <begin position="1"/>
        <end position="212"/>
    </location>
</feature>
<sequence>MTSLLAFPDTPNPDLTNPDLTSNPDLPANLEPTVTPGLTTTPDLSATVRLPRHPEAEPEPSSIADAAPPPQPQVQTQAPELSLLAPDSLFYASPSAPSQNDSAPSDIPKPSLLAPTSLFYAPADRTPPSSPDTPTGEPLLSPTSLYYASADRPLPPAQPNPEPAATAPPTAEPPTAEPPTPPASPTGGPPPHPPTSRRVPEPVLVTSEPHDPTAADRRARLVLHHASEPGDALLCRLVARFGAPTVATALLSGSAADLLSAHDEESAADRAALISRAHTLQTRCYRADPDADLAVSEKTGARYVIPADDAWPTALDDLGDAAPLGMWFLGTADLVAASRRGVSIVGARIATGYGMHVAGELAAGLAERGWAIISGAARGIDGAAHRGALAARGVTVAALACGIDLVYPAGHEALIGAIASEGLVLSELPPGTAVSRFRFLDRNRVIAALGLGTVVVEAAARSGSLVTARLADSLGRPVLAVPGPVTSEASEGTHQLIRDGALLVTRAAEVVEHLGDLGADLAEPTTTARTSSRRPRDSLDPIAARVLDALPIAGRGTLDTVEAALAAGLEPRAVHAALGRLTTAGWVDRDERGWCARLLP</sequence>
<dbReference type="Pfam" id="PF02481">
    <property type="entry name" value="DNA_processg_A"/>
    <property type="match status" value="1"/>
</dbReference>
<name>C7QA47_CATAD</name>
<dbReference type="SUPFAM" id="SSF102405">
    <property type="entry name" value="MCP/YpsA-like"/>
    <property type="match status" value="1"/>
</dbReference>
<dbReference type="eggNOG" id="COG0758">
    <property type="taxonomic scope" value="Bacteria"/>
</dbReference>
<evidence type="ECO:0000259" key="3">
    <source>
        <dbReference type="Pfam" id="PF02481"/>
    </source>
</evidence>
<dbReference type="AlphaFoldDB" id="C7QA47"/>
<dbReference type="Proteomes" id="UP000000851">
    <property type="component" value="Chromosome"/>
</dbReference>
<dbReference type="Gene3D" id="3.40.50.450">
    <property type="match status" value="1"/>
</dbReference>
<keyword evidence="5" id="KW-1185">Reference proteome</keyword>
<dbReference type="HOGENOM" id="CLU_454699_0_0_11"/>
<dbReference type="InterPro" id="IPR003488">
    <property type="entry name" value="DprA"/>
</dbReference>
<dbReference type="EMBL" id="CP001700">
    <property type="protein sequence ID" value="ACU70445.1"/>
    <property type="molecule type" value="Genomic_DNA"/>
</dbReference>
<evidence type="ECO:0000313" key="4">
    <source>
        <dbReference type="EMBL" id="ACU70445.1"/>
    </source>
</evidence>
<evidence type="ECO:0000256" key="2">
    <source>
        <dbReference type="SAM" id="MobiDB-lite"/>
    </source>
</evidence>
<evidence type="ECO:0000313" key="5">
    <source>
        <dbReference type="Proteomes" id="UP000000851"/>
    </source>
</evidence>
<feature type="compositionally biased region" description="Pro residues" evidence="2">
    <location>
        <begin position="170"/>
        <end position="194"/>
    </location>
</feature>
<dbReference type="InterPro" id="IPR057666">
    <property type="entry name" value="DrpA_SLOG"/>
</dbReference>
<dbReference type="RefSeq" id="WP_012785739.1">
    <property type="nucleotide sequence ID" value="NC_013131.1"/>
</dbReference>
<dbReference type="InParanoid" id="C7QA47"/>
<feature type="compositionally biased region" description="Pro residues" evidence="2">
    <location>
        <begin position="153"/>
        <end position="162"/>
    </location>
</feature>
<reference evidence="4 5" key="1">
    <citation type="journal article" date="2009" name="Stand. Genomic Sci.">
        <title>Complete genome sequence of Catenulispora acidiphila type strain (ID 139908).</title>
        <authorList>
            <person name="Copeland A."/>
            <person name="Lapidus A."/>
            <person name="Glavina Del Rio T."/>
            <person name="Nolan M."/>
            <person name="Lucas S."/>
            <person name="Chen F."/>
            <person name="Tice H."/>
            <person name="Cheng J.F."/>
            <person name="Bruce D."/>
            <person name="Goodwin L."/>
            <person name="Pitluck S."/>
            <person name="Mikhailova N."/>
            <person name="Pati A."/>
            <person name="Ivanova N."/>
            <person name="Mavromatis K."/>
            <person name="Chen A."/>
            <person name="Palaniappan K."/>
            <person name="Chain P."/>
            <person name="Land M."/>
            <person name="Hauser L."/>
            <person name="Chang Y.J."/>
            <person name="Jeffries C.D."/>
            <person name="Chertkov O."/>
            <person name="Brettin T."/>
            <person name="Detter J.C."/>
            <person name="Han C."/>
            <person name="Ali Z."/>
            <person name="Tindall B.J."/>
            <person name="Goker M."/>
            <person name="Bristow J."/>
            <person name="Eisen J.A."/>
            <person name="Markowitz V."/>
            <person name="Hugenholtz P."/>
            <person name="Kyrpides N.C."/>
            <person name="Klenk H.P."/>
        </authorList>
    </citation>
    <scope>NUCLEOTIDE SEQUENCE [LARGE SCALE GENOMIC DNA]</scope>
    <source>
        <strain evidence="5">DSM 44928 / JCM 14897 / NBRC 102108 / NRRL B-24433 / ID139908</strain>
    </source>
</reference>
<gene>
    <name evidence="4" type="ordered locus">Caci_1524</name>
</gene>
<dbReference type="PANTHER" id="PTHR43022">
    <property type="entry name" value="PROTEIN SMF"/>
    <property type="match status" value="1"/>
</dbReference>